<evidence type="ECO:0000313" key="1">
    <source>
        <dbReference type="EMBL" id="BAZ00531.1"/>
    </source>
</evidence>
<sequence>MADTNSNGRNVIIFVADGLRNGSVNPTDTPTLYSIRQQGVNFTNSHSLFPTFTTPNASAIATGHYLGDTGDFSNTVYTGFPAENANGSVTPFIENNAVLGDIDEKFPGNNFLDEESLLAYARAQGFNTAAIGKLGPVAIQDVTQVNREGGTKGNIPIPQTVIIDDRTGAAASTTTGSPQAVPLNPDIAARLTAAGLPTTTPGRGANGSSGNYTTPGTTVANVTQQQFFIDATTKAVLPKFQQDGKPFALVYWSRDPDGTQHNEGDSLNSLTPGINGPTAKAGVKNADANLKQLLDYLKSTGLDQTTDVFITSDHGFSTISRQLIDNEGTKTNSYAATLTYSDVNPGFLPVGFVAIDLAHDLGLPLYDPDKNTITPLDINNVQYAAIDATKGQHPTSGNGVIGGSGKVTNGKIDPNTKLVVAANGGSDLIYLPNGDVATAKQIVDLLSQKDYISGIFVDDALGNIPGALPLSTIGLKGDAKTPTPAIVINFKTFSTDPNNPNNPQAQVEIADTTLQQGQGMHGSFGRGDTFNNMEAIGPDFKAGYVDSTPVSNADVAPTLAKILGLNIPSSGDLKGRVITEALVGGPETVVSTKGTLISDAAANGQTTILNYQTVGNTQYFTAAGFSDRTVGLQGLPPDIQFGSSNSDNITAKPGQILFTGDGADTVDSTKNNTIITGNGDDIVFAGSDSSVSTGDGNDQVFVGVTGPASNTNADGGAGNDELTIVEANGSNKLFGAAGADTLKVVEGSGQLLFGGSGNDTITSNGKNNRLYGGSGDDKLFSNSNDTIVGGDGDDVLFAGAGGGNRLTGGAGIDQFWIANGSLPTSKNIVTDFTPGIDVIGLGGITQASKFSDLTLLQQGSDTLVKLGSTELVSLLGTTANTLTASNFVFAASVV</sequence>
<dbReference type="GO" id="GO:0016787">
    <property type="term" value="F:hydrolase activity"/>
    <property type="evidence" value="ECO:0007669"/>
    <property type="project" value="UniProtKB-ARBA"/>
</dbReference>
<dbReference type="PANTHER" id="PTHR10151:SF120">
    <property type="entry name" value="BIS(5'-ADENOSYL)-TRIPHOSPHATASE"/>
    <property type="match status" value="1"/>
</dbReference>
<dbReference type="Proteomes" id="UP000218785">
    <property type="component" value="Chromosome"/>
</dbReference>
<dbReference type="PANTHER" id="PTHR10151">
    <property type="entry name" value="ECTONUCLEOTIDE PYROPHOSPHATASE/PHOSPHODIESTERASE"/>
    <property type="match status" value="1"/>
</dbReference>
<gene>
    <name evidence="1" type="ORF">NIES37_45260</name>
</gene>
<dbReference type="Pfam" id="PF00353">
    <property type="entry name" value="HemolysinCabind"/>
    <property type="match status" value="2"/>
</dbReference>
<dbReference type="SUPFAM" id="SSF51120">
    <property type="entry name" value="beta-Roll"/>
    <property type="match status" value="1"/>
</dbReference>
<dbReference type="RefSeq" id="WP_096579474.1">
    <property type="nucleotide sequence ID" value="NZ_CAWNJS010000001.1"/>
</dbReference>
<dbReference type="PRINTS" id="PR00313">
    <property type="entry name" value="CABNDNGRPT"/>
</dbReference>
<dbReference type="Gene3D" id="2.160.20.160">
    <property type="match status" value="1"/>
</dbReference>
<dbReference type="InterPro" id="IPR011049">
    <property type="entry name" value="Serralysin-like_metalloprot_C"/>
</dbReference>
<proteinExistence type="predicted"/>
<dbReference type="EMBL" id="AP018248">
    <property type="protein sequence ID" value="BAZ00531.1"/>
    <property type="molecule type" value="Genomic_DNA"/>
</dbReference>
<name>A0A1Z4N4B9_9CYAN</name>
<dbReference type="InterPro" id="IPR002591">
    <property type="entry name" value="Phosphodiest/P_Trfase"/>
</dbReference>
<organism evidence="1 2">
    <name type="scientific">Tolypothrix tenuis PCC 7101</name>
    <dbReference type="NCBI Taxonomy" id="231146"/>
    <lineage>
        <taxon>Bacteria</taxon>
        <taxon>Bacillati</taxon>
        <taxon>Cyanobacteriota</taxon>
        <taxon>Cyanophyceae</taxon>
        <taxon>Nostocales</taxon>
        <taxon>Tolypothrichaceae</taxon>
        <taxon>Tolypothrix</taxon>
    </lineage>
</organism>
<evidence type="ECO:0000313" key="2">
    <source>
        <dbReference type="Proteomes" id="UP000218785"/>
    </source>
</evidence>
<dbReference type="Gene3D" id="3.40.720.10">
    <property type="entry name" value="Alkaline Phosphatase, subunit A"/>
    <property type="match status" value="2"/>
</dbReference>
<accession>A0A1Z4N4B9</accession>
<dbReference type="KEGG" id="ttq:NIES37_45260"/>
<reference evidence="1 2" key="1">
    <citation type="submission" date="2017-06" db="EMBL/GenBank/DDBJ databases">
        <title>Genome sequencing of cyanobaciteial culture collection at National Institute for Environmental Studies (NIES).</title>
        <authorList>
            <person name="Hirose Y."/>
            <person name="Shimura Y."/>
            <person name="Fujisawa T."/>
            <person name="Nakamura Y."/>
            <person name="Kawachi M."/>
        </authorList>
    </citation>
    <scope>NUCLEOTIDE SEQUENCE [LARGE SCALE GENOMIC DNA]</scope>
    <source>
        <strain evidence="1 2">NIES-37</strain>
    </source>
</reference>
<keyword evidence="2" id="KW-1185">Reference proteome</keyword>
<protein>
    <submittedName>
        <fullName evidence="1">Type I phosphodiesterase/nucleotide pyrophosphatase</fullName>
    </submittedName>
</protein>
<dbReference type="AlphaFoldDB" id="A0A1Z4N4B9"/>
<dbReference type="SUPFAM" id="SSF53649">
    <property type="entry name" value="Alkaline phosphatase-like"/>
    <property type="match status" value="1"/>
</dbReference>
<dbReference type="GO" id="GO:0005509">
    <property type="term" value="F:calcium ion binding"/>
    <property type="evidence" value="ECO:0007669"/>
    <property type="project" value="InterPro"/>
</dbReference>
<dbReference type="InterPro" id="IPR001343">
    <property type="entry name" value="Hemolysn_Ca-bd"/>
</dbReference>
<dbReference type="Pfam" id="PF01663">
    <property type="entry name" value="Phosphodiest"/>
    <property type="match status" value="1"/>
</dbReference>
<dbReference type="InterPro" id="IPR017850">
    <property type="entry name" value="Alkaline_phosphatase_core_sf"/>
</dbReference>